<evidence type="ECO:0000256" key="1">
    <source>
        <dbReference type="ARBA" id="ARBA00004370"/>
    </source>
</evidence>
<reference evidence="6 7" key="1">
    <citation type="journal article" date="2015" name="Genome Announc.">
        <title>Draft Genome Sequences of Marine Isolates of Thalassomonas viridans and Thalassomonas actiniarum.</title>
        <authorList>
            <person name="Olonade I."/>
            <person name="van Zyl L.J."/>
            <person name="Trindade M."/>
        </authorList>
    </citation>
    <scope>NUCLEOTIDE SEQUENCE [LARGE SCALE GENOMIC DNA]</scope>
    <source>
        <strain evidence="6 7">A5K-106</strain>
    </source>
</reference>
<proteinExistence type="predicted"/>
<sequence>MFNLFNSNNIPADQALIAKDELADLMAKAQLVEQLEQSGALDIARQITDNAQKVNQASSNRLAQVEDNYQLIQSFIEQSESIEQTSHDSFKSAKDTAETSEQGIKQLEDLSQNVMTSAQYIREFTELLVSLDENNKNIGQLVESIKGIADQTNLLALNAAIEAARAGEHGRGFAVVADEVRSLANTANQSADQIQNEMKNIMDISSSIIDKQKQVSGIIDSSVEIAGTTMENLQSLVALSTSSSSLVESTIAQVQHQLSDSETIKDNMQQLIQDTRNALEGSSENAELGQELVKQLMAK</sequence>
<feature type="region of interest" description="Disordered" evidence="4">
    <location>
        <begin position="82"/>
        <end position="101"/>
    </location>
</feature>
<evidence type="ECO:0000259" key="5">
    <source>
        <dbReference type="PROSITE" id="PS50111"/>
    </source>
</evidence>
<dbReference type="PANTHER" id="PTHR32089">
    <property type="entry name" value="METHYL-ACCEPTING CHEMOTAXIS PROTEIN MCPB"/>
    <property type="match status" value="1"/>
</dbReference>
<dbReference type="Proteomes" id="UP000032568">
    <property type="component" value="Chromosome"/>
</dbReference>
<protein>
    <submittedName>
        <fullName evidence="6">Chemotaxis protein</fullName>
    </submittedName>
</protein>
<comment type="subcellular location">
    <subcellularLocation>
        <location evidence="1">Membrane</location>
    </subcellularLocation>
</comment>
<dbReference type="SMART" id="SM00283">
    <property type="entry name" value="MA"/>
    <property type="match status" value="1"/>
</dbReference>
<dbReference type="Pfam" id="PF00015">
    <property type="entry name" value="MCPsignal"/>
    <property type="match status" value="1"/>
</dbReference>
<feature type="compositionally biased region" description="Basic and acidic residues" evidence="4">
    <location>
        <begin position="85"/>
        <end position="97"/>
    </location>
</feature>
<evidence type="ECO:0000256" key="3">
    <source>
        <dbReference type="PROSITE-ProRule" id="PRU00284"/>
    </source>
</evidence>
<accession>A0AAE9YVQ1</accession>
<dbReference type="AlphaFoldDB" id="A0AAE9YVQ1"/>
<gene>
    <name evidence="6" type="ORF">SG35_013090</name>
</gene>
<keyword evidence="2 3" id="KW-0807">Transducer</keyword>
<name>A0AAE9YVQ1_9GAMM</name>
<dbReference type="SUPFAM" id="SSF58104">
    <property type="entry name" value="Methyl-accepting chemotaxis protein (MCP) signaling domain"/>
    <property type="match status" value="1"/>
</dbReference>
<evidence type="ECO:0000313" key="7">
    <source>
        <dbReference type="Proteomes" id="UP000032568"/>
    </source>
</evidence>
<dbReference type="InterPro" id="IPR004089">
    <property type="entry name" value="MCPsignal_dom"/>
</dbReference>
<dbReference type="GO" id="GO:0006935">
    <property type="term" value="P:chemotaxis"/>
    <property type="evidence" value="ECO:0007669"/>
    <property type="project" value="UniProtKB-ARBA"/>
</dbReference>
<evidence type="ECO:0000313" key="6">
    <source>
        <dbReference type="EMBL" id="WDE01462.1"/>
    </source>
</evidence>
<evidence type="ECO:0000256" key="4">
    <source>
        <dbReference type="SAM" id="MobiDB-lite"/>
    </source>
</evidence>
<dbReference type="PROSITE" id="PS50111">
    <property type="entry name" value="CHEMOTAXIS_TRANSDUC_2"/>
    <property type="match status" value="1"/>
</dbReference>
<evidence type="ECO:0000256" key="2">
    <source>
        <dbReference type="ARBA" id="ARBA00023224"/>
    </source>
</evidence>
<dbReference type="KEGG" id="tact:SG35_013090"/>
<dbReference type="EMBL" id="CP059735">
    <property type="protein sequence ID" value="WDE01462.1"/>
    <property type="molecule type" value="Genomic_DNA"/>
</dbReference>
<dbReference type="Gene3D" id="1.10.287.950">
    <property type="entry name" value="Methyl-accepting chemotaxis protein"/>
    <property type="match status" value="1"/>
</dbReference>
<keyword evidence="7" id="KW-1185">Reference proteome</keyword>
<dbReference type="PANTHER" id="PTHR32089:SF112">
    <property type="entry name" value="LYSOZYME-LIKE PROTEIN-RELATED"/>
    <property type="match status" value="1"/>
</dbReference>
<feature type="domain" description="Methyl-accepting transducer" evidence="5">
    <location>
        <begin position="36"/>
        <end position="272"/>
    </location>
</feature>
<reference evidence="6 7" key="2">
    <citation type="journal article" date="2022" name="Mar. Drugs">
        <title>Bioassay-Guided Fractionation Leads to the Detection of Cholic Acid Generated by the Rare Thalassomonas sp.</title>
        <authorList>
            <person name="Pheiffer F."/>
            <person name="Schneider Y.K."/>
            <person name="Hansen E.H."/>
            <person name="Andersen J.H."/>
            <person name="Isaksson J."/>
            <person name="Busche T."/>
            <person name="R C."/>
            <person name="Kalinowski J."/>
            <person name="Zyl L.V."/>
            <person name="Trindade M."/>
        </authorList>
    </citation>
    <scope>NUCLEOTIDE SEQUENCE [LARGE SCALE GENOMIC DNA]</scope>
    <source>
        <strain evidence="6 7">A5K-106</strain>
    </source>
</reference>
<organism evidence="6 7">
    <name type="scientific">Thalassomonas actiniarum</name>
    <dbReference type="NCBI Taxonomy" id="485447"/>
    <lineage>
        <taxon>Bacteria</taxon>
        <taxon>Pseudomonadati</taxon>
        <taxon>Pseudomonadota</taxon>
        <taxon>Gammaproteobacteria</taxon>
        <taxon>Alteromonadales</taxon>
        <taxon>Colwelliaceae</taxon>
        <taxon>Thalassomonas</taxon>
    </lineage>
</organism>
<dbReference type="GO" id="GO:0007165">
    <property type="term" value="P:signal transduction"/>
    <property type="evidence" value="ECO:0007669"/>
    <property type="project" value="UniProtKB-KW"/>
</dbReference>
<dbReference type="GO" id="GO:0016020">
    <property type="term" value="C:membrane"/>
    <property type="evidence" value="ECO:0007669"/>
    <property type="project" value="UniProtKB-SubCell"/>
</dbReference>